<dbReference type="EMBL" id="AP024480">
    <property type="protein sequence ID" value="BCS82166.1"/>
    <property type="molecule type" value="Genomic_DNA"/>
</dbReference>
<dbReference type="CDD" id="cd00082">
    <property type="entry name" value="HisKA"/>
    <property type="match status" value="1"/>
</dbReference>
<accession>A0ABN6EG53</accession>
<dbReference type="SUPFAM" id="SSF158472">
    <property type="entry name" value="HAMP domain-like"/>
    <property type="match status" value="1"/>
</dbReference>
<dbReference type="CDD" id="cd00075">
    <property type="entry name" value="HATPase"/>
    <property type="match status" value="1"/>
</dbReference>
<evidence type="ECO:0000313" key="15">
    <source>
        <dbReference type="EMBL" id="BCS82166.1"/>
    </source>
</evidence>
<proteinExistence type="predicted"/>
<protein>
    <recommendedName>
        <fullName evidence="4">Signal transduction histidine-protein kinase ArlS</fullName>
        <ecNumber evidence="3">2.7.13.3</ecNumber>
    </recommendedName>
</protein>
<dbReference type="PROSITE" id="PS50109">
    <property type="entry name" value="HIS_KIN"/>
    <property type="match status" value="1"/>
</dbReference>
<reference evidence="15 16" key="1">
    <citation type="submission" date="2021-02" db="EMBL/GenBank/DDBJ databases">
        <title>Nitrogen-fixing ability and nitrogen fixation related genes of thermophilic fermentative bacteria in the genus Caldicellulosiruptor.</title>
        <authorList>
            <person name="Chen Y."/>
            <person name="Nishihara A."/>
            <person name="Haruta S."/>
        </authorList>
    </citation>
    <scope>NUCLEOTIDE SEQUENCE [LARGE SCALE GENOMIC DNA]</scope>
    <source>
        <strain evidence="15 16">YA01</strain>
    </source>
</reference>
<dbReference type="Pfam" id="PF02518">
    <property type="entry name" value="HATPase_c"/>
    <property type="match status" value="1"/>
</dbReference>
<dbReference type="EC" id="2.7.13.3" evidence="3"/>
<dbReference type="InterPro" id="IPR003661">
    <property type="entry name" value="HisK_dim/P_dom"/>
</dbReference>
<dbReference type="InterPro" id="IPR036890">
    <property type="entry name" value="HATPase_C_sf"/>
</dbReference>
<evidence type="ECO:0000259" key="13">
    <source>
        <dbReference type="PROSITE" id="PS50109"/>
    </source>
</evidence>
<dbReference type="InterPro" id="IPR036097">
    <property type="entry name" value="HisK_dim/P_sf"/>
</dbReference>
<evidence type="ECO:0000313" key="16">
    <source>
        <dbReference type="Proteomes" id="UP000663623"/>
    </source>
</evidence>
<comment type="catalytic activity">
    <reaction evidence="1">
        <text>ATP + protein L-histidine = ADP + protein N-phospho-L-histidine.</text>
        <dbReference type="EC" id="2.7.13.3"/>
    </reaction>
</comment>
<dbReference type="Pfam" id="PF00512">
    <property type="entry name" value="HisKA"/>
    <property type="match status" value="1"/>
</dbReference>
<dbReference type="InterPro" id="IPR041610">
    <property type="entry name" value="ArlS_N"/>
</dbReference>
<name>A0ABN6EG53_9FIRM</name>
<organism evidence="15 16">
    <name type="scientific">Caldicellulosiruptor diazotrophicus</name>
    <dbReference type="NCBI Taxonomy" id="2806205"/>
    <lineage>
        <taxon>Bacteria</taxon>
        <taxon>Bacillati</taxon>
        <taxon>Bacillota</taxon>
        <taxon>Bacillota incertae sedis</taxon>
        <taxon>Caldicellulosiruptorales</taxon>
        <taxon>Caldicellulosiruptoraceae</taxon>
        <taxon>Caldicellulosiruptor</taxon>
    </lineage>
</organism>
<evidence type="ECO:0000256" key="4">
    <source>
        <dbReference type="ARBA" id="ARBA00015735"/>
    </source>
</evidence>
<keyword evidence="11 12" id="KW-0472">Membrane</keyword>
<evidence type="ECO:0000256" key="10">
    <source>
        <dbReference type="ARBA" id="ARBA00023012"/>
    </source>
</evidence>
<dbReference type="InterPro" id="IPR003660">
    <property type="entry name" value="HAMP_dom"/>
</dbReference>
<dbReference type="SMART" id="SM00304">
    <property type="entry name" value="HAMP"/>
    <property type="match status" value="1"/>
</dbReference>
<dbReference type="Gene3D" id="1.10.287.130">
    <property type="match status" value="1"/>
</dbReference>
<dbReference type="InterPro" id="IPR004358">
    <property type="entry name" value="Sig_transdc_His_kin-like_C"/>
</dbReference>
<evidence type="ECO:0000256" key="7">
    <source>
        <dbReference type="ARBA" id="ARBA00022692"/>
    </source>
</evidence>
<sequence>MKINILRFRKISWRITFTYAVVFSVMVILLNFLVLYGLRFYLREQAINQVNAIGKDIESKILGIGEEQKDIYDEELINDAVINSDINIKIADSSGRILNQSRNFDPHVNVMANPNRAMVVENEEKHLIVKNFVIFNNGKIIGYVQVAKNMNREYLFLKLLFMLLLIADAIGMITSVITGFSISQKILRPIQEITNTAKRITATDLNVKIDVGEVDDELTNLAKTFNEMIERLKVSFEKQNQFVSDASHELRTPLSVINGYINLIDRWGKNDKEILQESIDAIKNEVKYMTELVERLLFLARGDSGVIKLQKEVVNLNQLVEEIVKEGKLVAPNRNWSYDLKWRIDIFADGRLIKQMLRAIIDNSIKFTQEGGTINISVEKHLDKVKIVVKDNGIGIPREEIGKIFDRFYRVDKVRSKTTGGSGLGLSIVKWIVEAHNGEILVESELGKGTEVSVLLPI</sequence>
<dbReference type="SMART" id="SM00387">
    <property type="entry name" value="HATPase_c"/>
    <property type="match status" value="1"/>
</dbReference>
<dbReference type="Gene3D" id="3.30.565.10">
    <property type="entry name" value="Histidine kinase-like ATPase, C-terminal domain"/>
    <property type="match status" value="1"/>
</dbReference>
<dbReference type="InterPro" id="IPR050398">
    <property type="entry name" value="HssS/ArlS-like"/>
</dbReference>
<evidence type="ECO:0000256" key="11">
    <source>
        <dbReference type="ARBA" id="ARBA00023136"/>
    </source>
</evidence>
<keyword evidence="5" id="KW-0597">Phosphoprotein</keyword>
<evidence type="ECO:0000256" key="5">
    <source>
        <dbReference type="ARBA" id="ARBA00022553"/>
    </source>
</evidence>
<dbReference type="SUPFAM" id="SSF55874">
    <property type="entry name" value="ATPase domain of HSP90 chaperone/DNA topoisomerase II/histidine kinase"/>
    <property type="match status" value="1"/>
</dbReference>
<feature type="transmembrane region" description="Helical" evidence="12">
    <location>
        <begin position="159"/>
        <end position="182"/>
    </location>
</feature>
<keyword evidence="10" id="KW-0902">Two-component regulatory system</keyword>
<gene>
    <name evidence="15" type="ORF">CaldiYA01_21260</name>
</gene>
<evidence type="ECO:0000256" key="9">
    <source>
        <dbReference type="ARBA" id="ARBA00022989"/>
    </source>
</evidence>
<dbReference type="PANTHER" id="PTHR45528:SF12">
    <property type="entry name" value="SENSOR HISTIDINE KINASE ARSS"/>
    <property type="match status" value="1"/>
</dbReference>
<dbReference type="CDD" id="cd06225">
    <property type="entry name" value="HAMP"/>
    <property type="match status" value="1"/>
</dbReference>
<dbReference type="PANTHER" id="PTHR45528">
    <property type="entry name" value="SENSOR HISTIDINE KINASE CPXA"/>
    <property type="match status" value="1"/>
</dbReference>
<dbReference type="InterPro" id="IPR003594">
    <property type="entry name" value="HATPase_dom"/>
</dbReference>
<dbReference type="Gene3D" id="6.10.340.10">
    <property type="match status" value="1"/>
</dbReference>
<dbReference type="SMART" id="SM00388">
    <property type="entry name" value="HisKA"/>
    <property type="match status" value="1"/>
</dbReference>
<evidence type="ECO:0000256" key="12">
    <source>
        <dbReference type="SAM" id="Phobius"/>
    </source>
</evidence>
<evidence type="ECO:0000256" key="6">
    <source>
        <dbReference type="ARBA" id="ARBA00022679"/>
    </source>
</evidence>
<dbReference type="Pfam" id="PF18719">
    <property type="entry name" value="ArlS_N"/>
    <property type="match status" value="1"/>
</dbReference>
<dbReference type="PRINTS" id="PR00344">
    <property type="entry name" value="BCTRLSENSOR"/>
</dbReference>
<evidence type="ECO:0000256" key="1">
    <source>
        <dbReference type="ARBA" id="ARBA00000085"/>
    </source>
</evidence>
<feature type="transmembrane region" description="Helical" evidence="12">
    <location>
        <begin position="17"/>
        <end position="38"/>
    </location>
</feature>
<evidence type="ECO:0000256" key="2">
    <source>
        <dbReference type="ARBA" id="ARBA00004141"/>
    </source>
</evidence>
<dbReference type="Pfam" id="PF00672">
    <property type="entry name" value="HAMP"/>
    <property type="match status" value="1"/>
</dbReference>
<keyword evidence="6" id="KW-0808">Transferase</keyword>
<keyword evidence="8" id="KW-0418">Kinase</keyword>
<keyword evidence="7 12" id="KW-0812">Transmembrane</keyword>
<comment type="subcellular location">
    <subcellularLocation>
        <location evidence="2">Membrane</location>
        <topology evidence="2">Multi-pass membrane protein</topology>
    </subcellularLocation>
</comment>
<keyword evidence="9 12" id="KW-1133">Transmembrane helix</keyword>
<dbReference type="RefSeq" id="WP_207179546.1">
    <property type="nucleotide sequence ID" value="NZ_AP024480.1"/>
</dbReference>
<dbReference type="PROSITE" id="PS50885">
    <property type="entry name" value="HAMP"/>
    <property type="match status" value="1"/>
</dbReference>
<keyword evidence="16" id="KW-1185">Reference proteome</keyword>
<evidence type="ECO:0000259" key="14">
    <source>
        <dbReference type="PROSITE" id="PS50885"/>
    </source>
</evidence>
<feature type="domain" description="Histidine kinase" evidence="13">
    <location>
        <begin position="245"/>
        <end position="458"/>
    </location>
</feature>
<feature type="domain" description="HAMP" evidence="14">
    <location>
        <begin position="184"/>
        <end position="237"/>
    </location>
</feature>
<evidence type="ECO:0000256" key="8">
    <source>
        <dbReference type="ARBA" id="ARBA00022777"/>
    </source>
</evidence>
<evidence type="ECO:0000256" key="3">
    <source>
        <dbReference type="ARBA" id="ARBA00012438"/>
    </source>
</evidence>
<dbReference type="Proteomes" id="UP000663623">
    <property type="component" value="Chromosome"/>
</dbReference>
<dbReference type="SUPFAM" id="SSF47384">
    <property type="entry name" value="Homodimeric domain of signal transducing histidine kinase"/>
    <property type="match status" value="1"/>
</dbReference>
<dbReference type="InterPro" id="IPR005467">
    <property type="entry name" value="His_kinase_dom"/>
</dbReference>